<dbReference type="GO" id="GO:0003677">
    <property type="term" value="F:DNA binding"/>
    <property type="evidence" value="ECO:0007669"/>
    <property type="project" value="InterPro"/>
</dbReference>
<dbReference type="PROSITE" id="PS50943">
    <property type="entry name" value="HTH_CROC1"/>
    <property type="match status" value="1"/>
</dbReference>
<protein>
    <recommendedName>
        <fullName evidence="1">HTH cro/C1-type domain-containing protein</fullName>
    </recommendedName>
</protein>
<evidence type="ECO:0000259" key="1">
    <source>
        <dbReference type="PROSITE" id="PS50943"/>
    </source>
</evidence>
<dbReference type="Pfam" id="PF01381">
    <property type="entry name" value="HTH_3"/>
    <property type="match status" value="1"/>
</dbReference>
<gene>
    <name evidence="2" type="ORF">METZ01_LOCUS241952</name>
</gene>
<dbReference type="InterPro" id="IPR010982">
    <property type="entry name" value="Lambda_DNA-bd_dom_sf"/>
</dbReference>
<name>A0A382HP68_9ZZZZ</name>
<dbReference type="AlphaFoldDB" id="A0A382HP68"/>
<organism evidence="2">
    <name type="scientific">marine metagenome</name>
    <dbReference type="NCBI Taxonomy" id="408172"/>
    <lineage>
        <taxon>unclassified sequences</taxon>
        <taxon>metagenomes</taxon>
        <taxon>ecological metagenomes</taxon>
    </lineage>
</organism>
<reference evidence="2" key="1">
    <citation type="submission" date="2018-05" db="EMBL/GenBank/DDBJ databases">
        <authorList>
            <person name="Lanie J.A."/>
            <person name="Ng W.-L."/>
            <person name="Kazmierczak K.M."/>
            <person name="Andrzejewski T.M."/>
            <person name="Davidsen T.M."/>
            <person name="Wayne K.J."/>
            <person name="Tettelin H."/>
            <person name="Glass J.I."/>
            <person name="Rusch D."/>
            <person name="Podicherti R."/>
            <person name="Tsui H.-C.T."/>
            <person name="Winkler M.E."/>
        </authorList>
    </citation>
    <scope>NUCLEOTIDE SEQUENCE</scope>
</reference>
<feature type="domain" description="HTH cro/C1-type" evidence="1">
    <location>
        <begin position="8"/>
        <end position="44"/>
    </location>
</feature>
<dbReference type="Gene3D" id="1.10.260.40">
    <property type="entry name" value="lambda repressor-like DNA-binding domains"/>
    <property type="match status" value="1"/>
</dbReference>
<dbReference type="SUPFAM" id="SSF47413">
    <property type="entry name" value="lambda repressor-like DNA-binding domains"/>
    <property type="match status" value="1"/>
</dbReference>
<sequence>MYQTGKRIKLKRKSLGLTQSEYSKLMGIAQGYLSEIENGVKIPSNKLVLLHDHISRSQKEENFKQKYLELAKEHMTALETIYSLKQKLLSLDDTSNSFKNSKRKT</sequence>
<proteinExistence type="predicted"/>
<dbReference type="EMBL" id="UINC01062458">
    <property type="protein sequence ID" value="SVB89098.1"/>
    <property type="molecule type" value="Genomic_DNA"/>
</dbReference>
<evidence type="ECO:0000313" key="2">
    <source>
        <dbReference type="EMBL" id="SVB89098.1"/>
    </source>
</evidence>
<dbReference type="SMART" id="SM00530">
    <property type="entry name" value="HTH_XRE"/>
    <property type="match status" value="1"/>
</dbReference>
<dbReference type="CDD" id="cd00093">
    <property type="entry name" value="HTH_XRE"/>
    <property type="match status" value="1"/>
</dbReference>
<dbReference type="InterPro" id="IPR001387">
    <property type="entry name" value="Cro/C1-type_HTH"/>
</dbReference>
<accession>A0A382HP68</accession>